<keyword evidence="7" id="KW-0813">Transport</keyword>
<feature type="domain" description="Calx-beta" evidence="9">
    <location>
        <begin position="156"/>
        <end position="252"/>
    </location>
</feature>
<proteinExistence type="predicted"/>
<reference evidence="10 11" key="1">
    <citation type="submission" date="2023-01" db="EMBL/GenBank/DDBJ databases">
        <title>Genomes from the Australian National Cyanobacteria Reference Collection.</title>
        <authorList>
            <person name="Willis A."/>
            <person name="Lee E.M.F."/>
        </authorList>
    </citation>
    <scope>NUCLEOTIDE SEQUENCE [LARGE SCALE GENOMIC DNA]</scope>
    <source>
        <strain evidence="10 11">CS-1226</strain>
    </source>
</reference>
<feature type="domain" description="Calx-beta" evidence="9">
    <location>
        <begin position="553"/>
        <end position="655"/>
    </location>
</feature>
<comment type="caution">
    <text evidence="10">The sequence shown here is derived from an EMBL/GenBank/DDBJ whole genome shotgun (WGS) entry which is preliminary data.</text>
</comment>
<feature type="domain" description="Calx-beta" evidence="9">
    <location>
        <begin position="780"/>
        <end position="877"/>
    </location>
</feature>
<evidence type="ECO:0000256" key="1">
    <source>
        <dbReference type="ARBA" id="ARBA00004370"/>
    </source>
</evidence>
<evidence type="ECO:0000256" key="2">
    <source>
        <dbReference type="ARBA" id="ARBA00022656"/>
    </source>
</evidence>
<accession>A0ABT5AIS7</accession>
<evidence type="ECO:0000256" key="6">
    <source>
        <dbReference type="ARBA" id="ARBA00023026"/>
    </source>
</evidence>
<dbReference type="RefSeq" id="WP_271796911.1">
    <property type="nucleotide sequence ID" value="NZ_JAQMUC010000084.1"/>
</dbReference>
<dbReference type="InterPro" id="IPR011049">
    <property type="entry name" value="Serralysin-like_metalloprot_C"/>
</dbReference>
<dbReference type="InterPro" id="IPR051171">
    <property type="entry name" value="CaCA"/>
</dbReference>
<evidence type="ECO:0000256" key="5">
    <source>
        <dbReference type="ARBA" id="ARBA00022837"/>
    </source>
</evidence>
<dbReference type="InterPro" id="IPR003644">
    <property type="entry name" value="Calx_beta"/>
</dbReference>
<dbReference type="Gene3D" id="2.60.40.2030">
    <property type="match status" value="4"/>
</dbReference>
<dbReference type="Proteomes" id="UP001211249">
    <property type="component" value="Unassembled WGS sequence"/>
</dbReference>
<keyword evidence="2" id="KW-0800">Toxin</keyword>
<dbReference type="InterPro" id="IPR003995">
    <property type="entry name" value="RTX_toxin_determinant-A"/>
</dbReference>
<dbReference type="InterPro" id="IPR001343">
    <property type="entry name" value="Hemolysn_Ca-bd"/>
</dbReference>
<name>A0ABT5AIS7_9CYAN</name>
<dbReference type="Pfam" id="PF03160">
    <property type="entry name" value="Calx-beta"/>
    <property type="match status" value="3"/>
</dbReference>
<dbReference type="SMART" id="SM00237">
    <property type="entry name" value="Calx_beta"/>
    <property type="match status" value="4"/>
</dbReference>
<keyword evidence="7" id="KW-0406">Ion transport</keyword>
<evidence type="ECO:0000259" key="9">
    <source>
        <dbReference type="SMART" id="SM00237"/>
    </source>
</evidence>
<keyword evidence="3" id="KW-0732">Signal</keyword>
<dbReference type="InterPro" id="IPR038081">
    <property type="entry name" value="CalX-like_sf"/>
</dbReference>
<dbReference type="Gene3D" id="2.40.128.650">
    <property type="match status" value="1"/>
</dbReference>
<feature type="domain" description="Calx-beta" evidence="9">
    <location>
        <begin position="668"/>
        <end position="768"/>
    </location>
</feature>
<evidence type="ECO:0000256" key="3">
    <source>
        <dbReference type="ARBA" id="ARBA00022729"/>
    </source>
</evidence>
<dbReference type="Pfam" id="PF00353">
    <property type="entry name" value="HemolysinCabind"/>
    <property type="match status" value="2"/>
</dbReference>
<dbReference type="PANTHER" id="PTHR11878">
    <property type="entry name" value="SODIUM/CALCIUM EXCHANGER"/>
    <property type="match status" value="1"/>
</dbReference>
<gene>
    <name evidence="10" type="ORF">PN451_15440</name>
</gene>
<dbReference type="PROSITE" id="PS00330">
    <property type="entry name" value="HEMOLYSIN_CALCIUM"/>
    <property type="match status" value="1"/>
</dbReference>
<evidence type="ECO:0000313" key="11">
    <source>
        <dbReference type="Proteomes" id="UP001211249"/>
    </source>
</evidence>
<dbReference type="InterPro" id="IPR049346">
    <property type="entry name" value="Tsi1-like_sf"/>
</dbReference>
<evidence type="ECO:0000313" key="10">
    <source>
        <dbReference type="EMBL" id="MDB9537206.1"/>
    </source>
</evidence>
<dbReference type="InterPro" id="IPR018511">
    <property type="entry name" value="Hemolysin-typ_Ca-bd_CS"/>
</dbReference>
<dbReference type="SUPFAM" id="SSF69304">
    <property type="entry name" value="Tricorn protease N-terminal domain"/>
    <property type="match status" value="1"/>
</dbReference>
<evidence type="ECO:0000256" key="7">
    <source>
        <dbReference type="ARBA" id="ARBA00023065"/>
    </source>
</evidence>
<dbReference type="PRINTS" id="PR01488">
    <property type="entry name" value="RTXTOXINA"/>
</dbReference>
<keyword evidence="11" id="KW-1185">Reference proteome</keyword>
<dbReference type="Gene3D" id="2.150.10.10">
    <property type="entry name" value="Serralysin-like metalloprotease, C-terminal"/>
    <property type="match status" value="1"/>
</dbReference>
<dbReference type="SUPFAM" id="SSF51120">
    <property type="entry name" value="beta-Roll"/>
    <property type="match status" value="1"/>
</dbReference>
<dbReference type="PRINTS" id="PR00313">
    <property type="entry name" value="CABNDNGRPT"/>
</dbReference>
<organism evidence="10 11">
    <name type="scientific">Dolichospermum planctonicum CS-1226</name>
    <dbReference type="NCBI Taxonomy" id="3021751"/>
    <lineage>
        <taxon>Bacteria</taxon>
        <taxon>Bacillati</taxon>
        <taxon>Cyanobacteriota</taxon>
        <taxon>Cyanophyceae</taxon>
        <taxon>Nostocales</taxon>
        <taxon>Aphanizomenonaceae</taxon>
        <taxon>Dolichospermum</taxon>
        <taxon>Dolichospermum planctonicum</taxon>
    </lineage>
</organism>
<dbReference type="EMBL" id="JAQMUC010000084">
    <property type="protein sequence ID" value="MDB9537206.1"/>
    <property type="molecule type" value="Genomic_DNA"/>
</dbReference>
<keyword evidence="4" id="KW-0677">Repeat</keyword>
<dbReference type="SUPFAM" id="SSF141072">
    <property type="entry name" value="CalX-like"/>
    <property type="match status" value="4"/>
</dbReference>
<dbReference type="PANTHER" id="PTHR11878:SF65">
    <property type="entry name" value="NA_CA-EXCHANGE PROTEIN, ISOFORM G"/>
    <property type="match status" value="1"/>
</dbReference>
<evidence type="ECO:0000256" key="8">
    <source>
        <dbReference type="ARBA" id="ARBA00023136"/>
    </source>
</evidence>
<keyword evidence="6" id="KW-0843">Virulence</keyword>
<comment type="subcellular location">
    <subcellularLocation>
        <location evidence="1">Membrane</location>
    </subcellularLocation>
</comment>
<protein>
    <submittedName>
        <fullName evidence="10">Calx-beta domain-containing protein</fullName>
    </submittedName>
</protein>
<keyword evidence="8" id="KW-0472">Membrane</keyword>
<evidence type="ECO:0000256" key="4">
    <source>
        <dbReference type="ARBA" id="ARBA00022737"/>
    </source>
</evidence>
<sequence>MTNHNWQSILKTALAKLRKFAGRIDFDISLQKIFGVTGEDTVLLKQVWLTGNFGTLPNLQIIPSSQINNARGAFAAATNTLYLSEELIKTADLNAITAVFLEEYGHYLDSILNYQDTAGDEGEYFAAVVMGEDLSPWDIACLQTENDQVVVNLAGQAVAIEQNLPVISLGTTPTNAIENSTPGVFTFSRSGNTSSPLTVNYTIGGTAINGTDYSNLSGTVTFAAGSAIATVAVNPIDDNLYEGAETVTLTLIEPINYAWNNGINSSTLTITDDDLVVTQLTTSGLNGDVQISGNNVVWTGYDGTDNEIFFYNGTSTIQLTNNSINDFSPAISGNNVVWAGYDGTDNEIFFYNGTSTIQLTNNSRDDSAPQISGNNVVWSGRDGYDYDIFFYNGTSTIQLTNNSSDDYSPAISGNNVVWAGSDGIDNEIYFYNGTSTIQLTNNSINDTNPKVSGNNVVWSGVNWNGSEIFFYNGTNTTQLTYNGRDDFSPAISGNNVVWVQNNGIESFGNEIFFYNGTSNNYGNSTIQLTNNNYHDWSPAISGNNVVWYGNGDIYQINLDPILPVITVTATYANAGETVAGATPNPGFFTLTRTKSNVNSLTVNYTITGTATNGIDYSQLTGTATFAAGSSTTTITVTPTDDLIFEGNETVTLTLVTSTDYNIGTTQTATVTIADNDAIPQVSINDVTITEGNSGTRNANFIVSLFNPSNQTITVAYQTSNVSAVAGTDYIAQTGTITFNPGEVSKTVGVIVNGDTLIENNETFKVNLSTPVNATIADGEGIGTINNDDIATITVNNLTVVEGVDNNATMTFTLSTPLNQGVSVNYSTTAGTATANSDYTPVSGTLTIPAGATTATLSIPIVNDNFNEPNETFNLVLSNPVGAVVVNANPVITITDTIQSSTTFTLPAGVENLTLTGTTAINGTGNTGDNILTGNRANNILAGGNGNDTYSFNATTVLGNDTIQEILTGGVDVIDLTGTTGSATLNLGLTTIQTVVTTNLRLTLTANIENIIGGNGADRLIGNSLDNSLVGGLGGDNLRGNGGNDSLTGGVGNDILTGDAGIDQFIYASGRAYNPSDIGLDLILDFTTGTDKFVLSKTTFNALRSVVGNGLSQGSDLAIVDNDDLVNTQAAFIVYSSASGNLFYNQNGITAGLGTGRAFVDFFNQPTTLTAADFIVIA</sequence>
<keyword evidence="5" id="KW-0106">Calcium</keyword>